<evidence type="ECO:0000259" key="3">
    <source>
        <dbReference type="Pfam" id="PF00501"/>
    </source>
</evidence>
<dbReference type="Gene3D" id="3.40.50.12780">
    <property type="entry name" value="N-terminal domain of ligase-like"/>
    <property type="match status" value="1"/>
</dbReference>
<evidence type="ECO:0000313" key="5">
    <source>
        <dbReference type="EMBL" id="MCG5074531.1"/>
    </source>
</evidence>
<dbReference type="Gene3D" id="3.30.300.30">
    <property type="match status" value="1"/>
</dbReference>
<dbReference type="InterPro" id="IPR045851">
    <property type="entry name" value="AMP-bd_C_sf"/>
</dbReference>
<proteinExistence type="inferred from homology"/>
<comment type="caution">
    <text evidence="5">The sequence shown here is derived from an EMBL/GenBank/DDBJ whole genome shotgun (WGS) entry which is preliminary data.</text>
</comment>
<dbReference type="InterPro" id="IPR000873">
    <property type="entry name" value="AMP-dep_synth/lig_dom"/>
</dbReference>
<accession>A0A9X1UKK0</accession>
<name>A0A9X1UKK0_9BURK</name>
<organism evidence="5 6">
    <name type="scientific">Paraburkholderia tagetis</name>
    <dbReference type="NCBI Taxonomy" id="2913261"/>
    <lineage>
        <taxon>Bacteria</taxon>
        <taxon>Pseudomonadati</taxon>
        <taxon>Pseudomonadota</taxon>
        <taxon>Betaproteobacteria</taxon>
        <taxon>Burkholderiales</taxon>
        <taxon>Burkholderiaceae</taxon>
        <taxon>Paraburkholderia</taxon>
    </lineage>
</organism>
<dbReference type="InterPro" id="IPR020845">
    <property type="entry name" value="AMP-binding_CS"/>
</dbReference>
<reference evidence="5" key="1">
    <citation type="submission" date="2022-01" db="EMBL/GenBank/DDBJ databases">
        <title>Genome sequence and assembly of Parabukholderia sp. RG36.</title>
        <authorList>
            <person name="Chhetri G."/>
        </authorList>
    </citation>
    <scope>NUCLEOTIDE SEQUENCE</scope>
    <source>
        <strain evidence="5">RG36</strain>
    </source>
</reference>
<protein>
    <submittedName>
        <fullName evidence="5">AMP-binding protein</fullName>
    </submittedName>
</protein>
<dbReference type="AlphaFoldDB" id="A0A9X1UKK0"/>
<dbReference type="PROSITE" id="PS00455">
    <property type="entry name" value="AMP_BINDING"/>
    <property type="match status" value="1"/>
</dbReference>
<dbReference type="PANTHER" id="PTHR43767">
    <property type="entry name" value="LONG-CHAIN-FATTY-ACID--COA LIGASE"/>
    <property type="match status" value="1"/>
</dbReference>
<dbReference type="SUPFAM" id="SSF56801">
    <property type="entry name" value="Acetyl-CoA synthetase-like"/>
    <property type="match status" value="1"/>
</dbReference>
<sequence>MTFYENKPWLAHYAPGHAATISQDYADALSLFRAAVERAPQHAALRYFDGALTYAELDAQSDALACAWIERGCARGDRVAIYLQNVPQFVIALVAAWKIGAIAVPVNPMNRARELRVLLADSGARMLVCHASLHEEVVRPLLAEEARVQAEAGKAGKAGEGGIAPMVMTTSALDYQSRNDERLFAGMARANPTAAAAAATAAPVQPDAEDLGAVIAAYRSRRPPVVELSASDVAMLVYTSGTTGMPKGAMNTHGNVAFNAQVYRDWIGLREGAPILGLAPLFHITGLVGHVAAAFICAAPLVLAFRFEPGVMLDAMAEHKPEFTIGAITAFIALMNQPQATRAHFASLRRIYSGGAPIPPSVIEAFRARFGHYIHNGYGLTETTSPTHLVPVGRDAPVDAASGTLSIGVPAFDVDSYIGDDAGRPLPPGEVGEIISRGPMIVPGYWNKPHESAKAIVEGYFRTGDVGFMDASGWFYLVDRKKDMINAGGYKVWPREVEDVLYTHPAVREAAVVGVPDSYRGETVKAVVSLKPQTSVTPDELVAYCKERMAAYKYPRIVAIVDELPKTVTGKILRRELRDSGVSRG</sequence>
<gene>
    <name evidence="5" type="ORF">L5014_14355</name>
</gene>
<dbReference type="Pfam" id="PF13193">
    <property type="entry name" value="AMP-binding_C"/>
    <property type="match status" value="1"/>
</dbReference>
<dbReference type="InterPro" id="IPR050237">
    <property type="entry name" value="ATP-dep_AMP-bd_enzyme"/>
</dbReference>
<keyword evidence="2" id="KW-0436">Ligase</keyword>
<feature type="domain" description="AMP-binding enzyme C-terminal" evidence="4">
    <location>
        <begin position="496"/>
        <end position="571"/>
    </location>
</feature>
<evidence type="ECO:0000313" key="6">
    <source>
        <dbReference type="Proteomes" id="UP001139308"/>
    </source>
</evidence>
<dbReference type="RefSeq" id="WP_238464409.1">
    <property type="nucleotide sequence ID" value="NZ_JAKLJA010000010.1"/>
</dbReference>
<dbReference type="Proteomes" id="UP001139308">
    <property type="component" value="Unassembled WGS sequence"/>
</dbReference>
<feature type="domain" description="AMP-dependent synthetase/ligase" evidence="3">
    <location>
        <begin position="32"/>
        <end position="446"/>
    </location>
</feature>
<evidence type="ECO:0000256" key="2">
    <source>
        <dbReference type="ARBA" id="ARBA00022598"/>
    </source>
</evidence>
<evidence type="ECO:0000259" key="4">
    <source>
        <dbReference type="Pfam" id="PF13193"/>
    </source>
</evidence>
<dbReference type="InterPro" id="IPR025110">
    <property type="entry name" value="AMP-bd_C"/>
</dbReference>
<dbReference type="Gene3D" id="3.40.50.980">
    <property type="match status" value="1"/>
</dbReference>
<comment type="similarity">
    <text evidence="1">Belongs to the ATP-dependent AMP-binding enzyme family.</text>
</comment>
<dbReference type="EMBL" id="JAKLJA010000010">
    <property type="protein sequence ID" value="MCG5074531.1"/>
    <property type="molecule type" value="Genomic_DNA"/>
</dbReference>
<keyword evidence="6" id="KW-1185">Reference proteome</keyword>
<dbReference type="Pfam" id="PF00501">
    <property type="entry name" value="AMP-binding"/>
    <property type="match status" value="1"/>
</dbReference>
<dbReference type="InterPro" id="IPR042099">
    <property type="entry name" value="ANL_N_sf"/>
</dbReference>
<evidence type="ECO:0000256" key="1">
    <source>
        <dbReference type="ARBA" id="ARBA00006432"/>
    </source>
</evidence>
<dbReference type="FunFam" id="3.30.300.30:FF:000008">
    <property type="entry name" value="2,3-dihydroxybenzoate-AMP ligase"/>
    <property type="match status" value="1"/>
</dbReference>
<dbReference type="PANTHER" id="PTHR43767:SF1">
    <property type="entry name" value="NONRIBOSOMAL PEPTIDE SYNTHASE PES1 (EUROFUNG)-RELATED"/>
    <property type="match status" value="1"/>
</dbReference>
<dbReference type="GO" id="GO:0016878">
    <property type="term" value="F:acid-thiol ligase activity"/>
    <property type="evidence" value="ECO:0007669"/>
    <property type="project" value="UniProtKB-ARBA"/>
</dbReference>